<keyword evidence="1" id="KW-0732">Signal</keyword>
<feature type="chain" id="PRO_5015202514" evidence="1">
    <location>
        <begin position="36"/>
        <end position="538"/>
    </location>
</feature>
<dbReference type="OrthoDB" id="5345472at2"/>
<evidence type="ECO:0000259" key="4">
    <source>
        <dbReference type="Pfam" id="PF09100"/>
    </source>
</evidence>
<dbReference type="Pfam" id="PF09100">
    <property type="entry name" value="Qn_am_d_aIV"/>
    <property type="match status" value="1"/>
</dbReference>
<dbReference type="AlphaFoldDB" id="A0A2P8EQF2"/>
<dbReference type="InterPro" id="IPR015182">
    <property type="entry name" value="QH-AmDH_asu_heme-bd_dom"/>
</dbReference>
<dbReference type="InterPro" id="IPR036909">
    <property type="entry name" value="Cyt_c-like_dom_sf"/>
</dbReference>
<dbReference type="GO" id="GO:0009055">
    <property type="term" value="F:electron transfer activity"/>
    <property type="evidence" value="ECO:0007669"/>
    <property type="project" value="InterPro"/>
</dbReference>
<dbReference type="EMBL" id="PYGI01000023">
    <property type="protein sequence ID" value="PSL11702.1"/>
    <property type="molecule type" value="Genomic_DNA"/>
</dbReference>
<dbReference type="InterPro" id="IPR015183">
    <property type="entry name" value="QH-AmDH_asu_dom_III"/>
</dbReference>
<proteinExistence type="predicted"/>
<dbReference type="Gene3D" id="1.10.760.10">
    <property type="entry name" value="Cytochrome c-like domain"/>
    <property type="match status" value="1"/>
</dbReference>
<dbReference type="InterPro" id="IPR009111">
    <property type="entry name" value="QH-AmDH_asu_dom2"/>
</dbReference>
<evidence type="ECO:0000313" key="6">
    <source>
        <dbReference type="EMBL" id="PSL11702.1"/>
    </source>
</evidence>
<dbReference type="Pfam" id="PF09099">
    <property type="entry name" value="Qn_am_d_aIII"/>
    <property type="match status" value="1"/>
</dbReference>
<dbReference type="NCBIfam" id="TIGR03908">
    <property type="entry name" value="QH_alpha"/>
    <property type="match status" value="1"/>
</dbReference>
<dbReference type="SUPFAM" id="SSF46626">
    <property type="entry name" value="Cytochrome c"/>
    <property type="match status" value="2"/>
</dbReference>
<dbReference type="InterPro" id="IPR014756">
    <property type="entry name" value="Ig_E-set"/>
</dbReference>
<evidence type="ECO:0000313" key="7">
    <source>
        <dbReference type="Proteomes" id="UP000242133"/>
    </source>
</evidence>
<dbReference type="Proteomes" id="UP000242133">
    <property type="component" value="Unassembled WGS sequence"/>
</dbReference>
<organism evidence="6 7">
    <name type="scientific">Marinobacterium halophilum</name>
    <dbReference type="NCBI Taxonomy" id="267374"/>
    <lineage>
        <taxon>Bacteria</taxon>
        <taxon>Pseudomonadati</taxon>
        <taxon>Pseudomonadota</taxon>
        <taxon>Gammaproteobacteria</taxon>
        <taxon>Oceanospirillales</taxon>
        <taxon>Oceanospirillaceae</taxon>
        <taxon>Marinobacterium</taxon>
    </lineage>
</organism>
<evidence type="ECO:0000256" key="1">
    <source>
        <dbReference type="SAM" id="SignalP"/>
    </source>
</evidence>
<comment type="caution">
    <text evidence="6">The sequence shown here is derived from an EMBL/GenBank/DDBJ whole genome shotgun (WGS) entry which is preliminary data.</text>
</comment>
<dbReference type="SUPFAM" id="SSF69298">
    <property type="entry name" value="Quinohemoprotein amine dehydrogenase A chain, domain 3"/>
    <property type="match status" value="1"/>
</dbReference>
<feature type="domain" description="Quinohemoprotein amine dehydrogenase alpha subunit" evidence="3">
    <location>
        <begin position="322"/>
        <end position="399"/>
    </location>
</feature>
<dbReference type="InterPro" id="IPR013783">
    <property type="entry name" value="Ig-like_fold"/>
</dbReference>
<dbReference type="InterPro" id="IPR015184">
    <property type="entry name" value="QH-AmDH_asu_dom_IV"/>
</dbReference>
<dbReference type="SUPFAM" id="SSF81296">
    <property type="entry name" value="E set domains"/>
    <property type="match status" value="2"/>
</dbReference>
<dbReference type="Gene3D" id="2.40.128.120">
    <property type="entry name" value="Quinohemoprotein amine dehydrogenase alpha subunit, domain 2"/>
    <property type="match status" value="1"/>
</dbReference>
<evidence type="ECO:0000259" key="5">
    <source>
        <dbReference type="Pfam" id="PF14930"/>
    </source>
</evidence>
<reference evidence="6 7" key="1">
    <citation type="submission" date="2018-03" db="EMBL/GenBank/DDBJ databases">
        <title>Genomic Encyclopedia of Archaeal and Bacterial Type Strains, Phase II (KMG-II): from individual species to whole genera.</title>
        <authorList>
            <person name="Goeker M."/>
        </authorList>
    </citation>
    <scope>NUCLEOTIDE SEQUENCE [LARGE SCALE GENOMIC DNA]</scope>
    <source>
        <strain evidence="6 7">DSM 17586</strain>
    </source>
</reference>
<feature type="domain" description="Quinohemoprotein amine dehydrogenase alpha subunit" evidence="4">
    <location>
        <begin position="404"/>
        <end position="537"/>
    </location>
</feature>
<accession>A0A2P8EQF2</accession>
<dbReference type="InterPro" id="IPR036718">
    <property type="entry name" value="H-AmDH_asu_dom2_sf"/>
</dbReference>
<keyword evidence="7" id="KW-1185">Reference proteome</keyword>
<sequence>MTIEGGQTLNTTALKPLGSGLLALAVALATQSSQAASEAEQIIQGKCLACHAQEGDQQWSRISHQRKTPEGWLMTIARMQIMHGLEISDEDRRMLVKYLADRQGLAPSETEGARYALERRLNTQESFESQGFTEMCARCHSGARVLLQRRPASEWEHLVHFHLGQWPTTEFQALARDRDWLDLALNKMVPELAETQPLDSEAWIAWQQQAEAPVAGDWTLAGHMPGKGNFHARMNVTSAEGEDQFTLTLTGEYADGTVLAGTGQAILYTGYEWRANIEINDQMMRQVFVLNDGQLNGRMFLRDQDEVGADVVAVRDAKGTSRILALQPSHIKAGSEAEISIVGTGLSGLPILGNGVDVVEVLSASPDLIRVRARASANGIGVSTPAVGAIEGERFVVYDRIAAVKVVPEFAVARIGGNGSSTPKVEARFEAEAWAAGPDGKPGTDDDYRIGMVPANWAVAPFNEVADADGDVRFSGQMNANTGVFTPAAAGPNPQRRMMTNNAGNLKVQATVQDGAQTLSAEGQMIVTVQRWNNPPIP</sequence>
<protein>
    <submittedName>
        <fullName evidence="6">Quinohemoprotein amine dehydrogenase</fullName>
    </submittedName>
</protein>
<dbReference type="InterPro" id="IPR023887">
    <property type="entry name" value="QH-AmDH_asu"/>
</dbReference>
<dbReference type="GO" id="GO:0020037">
    <property type="term" value="F:heme binding"/>
    <property type="evidence" value="ECO:0007669"/>
    <property type="project" value="InterPro"/>
</dbReference>
<dbReference type="Pfam" id="PF14930">
    <property type="entry name" value="Qn_am_d_aII"/>
    <property type="match status" value="1"/>
</dbReference>
<feature type="domain" description="Quinohemoprotein amine dehydrogenase alpha subunit haem binding" evidence="2">
    <location>
        <begin position="38"/>
        <end position="203"/>
    </location>
</feature>
<gene>
    <name evidence="6" type="ORF">CLV44_12320</name>
</gene>
<dbReference type="Gene3D" id="2.60.40.10">
    <property type="entry name" value="Immunoglobulins"/>
    <property type="match status" value="2"/>
</dbReference>
<feature type="domain" description="Quinohemoprotein amine dehydrogenase alpha subunit" evidence="5">
    <location>
        <begin position="213"/>
        <end position="315"/>
    </location>
</feature>
<evidence type="ECO:0000259" key="3">
    <source>
        <dbReference type="Pfam" id="PF09099"/>
    </source>
</evidence>
<dbReference type="Pfam" id="PF09098">
    <property type="entry name" value="Dehyd-heme_bind"/>
    <property type="match status" value="1"/>
</dbReference>
<evidence type="ECO:0000259" key="2">
    <source>
        <dbReference type="Pfam" id="PF09098"/>
    </source>
</evidence>
<name>A0A2P8EQF2_9GAMM</name>
<feature type="signal peptide" evidence="1">
    <location>
        <begin position="1"/>
        <end position="35"/>
    </location>
</feature>